<protein>
    <recommendedName>
        <fullName evidence="1">DUF6879 domain-containing protein</fullName>
    </recommendedName>
</protein>
<comment type="caution">
    <text evidence="2">The sequence shown here is derived from an EMBL/GenBank/DDBJ whole genome shotgun (WGS) entry which is preliminary data.</text>
</comment>
<dbReference type="InParanoid" id="A0A545ASL9"/>
<dbReference type="InterPro" id="IPR049244">
    <property type="entry name" value="DUF6879"/>
</dbReference>
<dbReference type="AlphaFoldDB" id="A0A545ASL9"/>
<evidence type="ECO:0000313" key="3">
    <source>
        <dbReference type="Proteomes" id="UP000317982"/>
    </source>
</evidence>
<accession>A0A545ASL9</accession>
<evidence type="ECO:0000313" key="2">
    <source>
        <dbReference type="EMBL" id="TQS44324.1"/>
    </source>
</evidence>
<evidence type="ECO:0000259" key="1">
    <source>
        <dbReference type="Pfam" id="PF21806"/>
    </source>
</evidence>
<dbReference type="Proteomes" id="UP000317982">
    <property type="component" value="Unassembled WGS sequence"/>
</dbReference>
<feature type="domain" description="DUF6879" evidence="1">
    <location>
        <begin position="4"/>
        <end position="169"/>
    </location>
</feature>
<name>A0A545ASL9_9ACTN</name>
<dbReference type="RefSeq" id="WP_142705315.1">
    <property type="nucleotide sequence ID" value="NZ_VIRS01000009.1"/>
</dbReference>
<dbReference type="OrthoDB" id="3436275at2"/>
<dbReference type="EMBL" id="VIRS01000009">
    <property type="protein sequence ID" value="TQS44324.1"/>
    <property type="molecule type" value="Genomic_DNA"/>
</dbReference>
<dbReference type="Pfam" id="PF21806">
    <property type="entry name" value="DUF6879"/>
    <property type="match status" value="1"/>
</dbReference>
<organism evidence="2 3">
    <name type="scientific">Cryptosporangium phraense</name>
    <dbReference type="NCBI Taxonomy" id="2593070"/>
    <lineage>
        <taxon>Bacteria</taxon>
        <taxon>Bacillati</taxon>
        <taxon>Actinomycetota</taxon>
        <taxon>Actinomycetes</taxon>
        <taxon>Cryptosporangiales</taxon>
        <taxon>Cryptosporangiaceae</taxon>
        <taxon>Cryptosporangium</taxon>
    </lineage>
</organism>
<proteinExistence type="predicted"/>
<keyword evidence="3" id="KW-1185">Reference proteome</keyword>
<sequence>MTEDDLDRLLETFTDSALRIEARQQYVNDEDADAIAAWKPGRPARPGFSVRTSEWAAHLARTSLDGKRWQRLRIVELPVTPYTAWEVAAYQESAVLGEEIRLLVGPSSHAEDLWIFDGETDHPAVVVVHYDPEGRYVDDQVVADSRLVQTYVHAAARAWGEATPLNDFIAAIDTLPRSA</sequence>
<gene>
    <name evidence="2" type="ORF">FL583_15440</name>
</gene>
<reference evidence="2 3" key="1">
    <citation type="submission" date="2019-07" db="EMBL/GenBank/DDBJ databases">
        <title>Cryptosporangium phraense sp. nov., isolated from plant litter.</title>
        <authorList>
            <person name="Suriyachadkun C."/>
        </authorList>
    </citation>
    <scope>NUCLEOTIDE SEQUENCE [LARGE SCALE GENOMIC DNA]</scope>
    <source>
        <strain evidence="2 3">A-T 5661</strain>
    </source>
</reference>